<accession>A0A853ILS4</accession>
<keyword evidence="2" id="KW-1185">Reference proteome</keyword>
<name>A0A853ILS4_9GAMM</name>
<protein>
    <submittedName>
        <fullName evidence="1">Uncharacterized protein</fullName>
    </submittedName>
</protein>
<reference evidence="1 2" key="1">
    <citation type="submission" date="2020-07" db="EMBL/GenBank/DDBJ databases">
        <title>Endozoicomonas sp. nov., isolated from sediment.</title>
        <authorList>
            <person name="Gu T."/>
        </authorList>
    </citation>
    <scope>NUCLEOTIDE SEQUENCE [LARGE SCALE GENOMIC DNA]</scope>
    <source>
        <strain evidence="1 2">SM1973</strain>
    </source>
</reference>
<sequence>MTKYLRNNSRITVGELKDFLEKNKVPDYALLQIEDSQKPYCGSGRLNATNAFYDTEETALAFEF</sequence>
<dbReference type="EMBL" id="JACCKB010000214">
    <property type="protein sequence ID" value="NYZ69995.1"/>
    <property type="molecule type" value="Genomic_DNA"/>
</dbReference>
<evidence type="ECO:0000313" key="1">
    <source>
        <dbReference type="EMBL" id="NYZ69995.1"/>
    </source>
</evidence>
<evidence type="ECO:0000313" key="2">
    <source>
        <dbReference type="Proteomes" id="UP000569732"/>
    </source>
</evidence>
<dbReference type="Proteomes" id="UP000569732">
    <property type="component" value="Unassembled WGS sequence"/>
</dbReference>
<proteinExistence type="predicted"/>
<dbReference type="AlphaFoldDB" id="A0A853ILS4"/>
<gene>
    <name evidence="1" type="ORF">H0A36_28685</name>
</gene>
<dbReference type="RefSeq" id="WP_180571943.1">
    <property type="nucleotide sequence ID" value="NZ_JACCKB010000214.1"/>
</dbReference>
<comment type="caution">
    <text evidence="1">The sequence shown here is derived from an EMBL/GenBank/DDBJ whole genome shotgun (WGS) entry which is preliminary data.</text>
</comment>
<organism evidence="1 2">
    <name type="scientific">Spartinivicinus marinus</name>
    <dbReference type="NCBI Taxonomy" id="2994442"/>
    <lineage>
        <taxon>Bacteria</taxon>
        <taxon>Pseudomonadati</taxon>
        <taxon>Pseudomonadota</taxon>
        <taxon>Gammaproteobacteria</taxon>
        <taxon>Oceanospirillales</taxon>
        <taxon>Zooshikellaceae</taxon>
        <taxon>Spartinivicinus</taxon>
    </lineage>
</organism>